<dbReference type="InterPro" id="IPR052462">
    <property type="entry name" value="SLIRP/GR-RBP-like"/>
</dbReference>
<accession>A0A511KKC1</accession>
<dbReference type="Proteomes" id="UP000321518">
    <property type="component" value="Unassembled WGS sequence"/>
</dbReference>
<evidence type="ECO:0000259" key="6">
    <source>
        <dbReference type="PROSITE" id="PS50102"/>
    </source>
</evidence>
<reference evidence="7 8" key="1">
    <citation type="submission" date="2019-07" db="EMBL/GenBank/DDBJ databases">
        <title>Rhodotorula toruloides NBRC10032 genome sequencing.</title>
        <authorList>
            <person name="Shida Y."/>
            <person name="Takaku H."/>
            <person name="Ogasawara W."/>
            <person name="Mori K."/>
        </authorList>
    </citation>
    <scope>NUCLEOTIDE SEQUENCE [LARGE SCALE GENOMIC DNA]</scope>
    <source>
        <strain evidence="7 8">NBRC10032</strain>
    </source>
</reference>
<dbReference type="InterPro" id="IPR000504">
    <property type="entry name" value="RRM_dom"/>
</dbReference>
<dbReference type="Pfam" id="PF00076">
    <property type="entry name" value="RRM_1"/>
    <property type="match status" value="1"/>
</dbReference>
<proteinExistence type="predicted"/>
<dbReference type="OrthoDB" id="6730379at2759"/>
<dbReference type="SMART" id="SM00360">
    <property type="entry name" value="RRM"/>
    <property type="match status" value="1"/>
</dbReference>
<dbReference type="Gene3D" id="3.30.70.330">
    <property type="match status" value="1"/>
</dbReference>
<keyword evidence="2 4" id="KW-0694">RNA-binding</keyword>
<dbReference type="GO" id="GO:0003723">
    <property type="term" value="F:RNA binding"/>
    <property type="evidence" value="ECO:0007669"/>
    <property type="project" value="UniProtKB-UniRule"/>
</dbReference>
<dbReference type="CDD" id="cd12355">
    <property type="entry name" value="RRM_RBM18"/>
    <property type="match status" value="1"/>
</dbReference>
<comment type="caution">
    <text evidence="7">The sequence shown here is derived from an EMBL/GenBank/DDBJ whole genome shotgun (WGS) entry which is preliminary data.</text>
</comment>
<organism evidence="7 8">
    <name type="scientific">Rhodotorula toruloides</name>
    <name type="common">Yeast</name>
    <name type="synonym">Rhodosporidium toruloides</name>
    <dbReference type="NCBI Taxonomy" id="5286"/>
    <lineage>
        <taxon>Eukaryota</taxon>
        <taxon>Fungi</taxon>
        <taxon>Dikarya</taxon>
        <taxon>Basidiomycota</taxon>
        <taxon>Pucciniomycotina</taxon>
        <taxon>Microbotryomycetes</taxon>
        <taxon>Sporidiobolales</taxon>
        <taxon>Sporidiobolaceae</taxon>
        <taxon>Rhodotorula</taxon>
    </lineage>
</organism>
<gene>
    <name evidence="7" type="ORF">Rt10032_c12g4830</name>
</gene>
<feature type="region of interest" description="Disordered" evidence="5">
    <location>
        <begin position="144"/>
        <end position="203"/>
    </location>
</feature>
<evidence type="ECO:0000256" key="4">
    <source>
        <dbReference type="PROSITE-ProRule" id="PRU00176"/>
    </source>
</evidence>
<sequence>MAATPTQSEKRLYIGNLATSVDEYSLMQACAKYGKIAKLDYLFHKTGPNKGRPRGYAFVEYSTREEAQRAMQALHDKLFRGRKMVVSLASEQQDTTPSGTKKPRGPLPSDLHKPTAISLLKGTGVGKAPTNRKIAALEAKLAAMRQSKEGASPSGSATPPSRGSTPIGSAGEASTSGTAGIDPIKAGLPVRPYFESQEPPREM</sequence>
<dbReference type="PANTHER" id="PTHR48027">
    <property type="entry name" value="HETEROGENEOUS NUCLEAR RIBONUCLEOPROTEIN 87F-RELATED"/>
    <property type="match status" value="1"/>
</dbReference>
<dbReference type="SUPFAM" id="SSF54928">
    <property type="entry name" value="RNA-binding domain, RBD"/>
    <property type="match status" value="1"/>
</dbReference>
<dbReference type="EMBL" id="BJWK01000012">
    <property type="protein sequence ID" value="GEM10813.1"/>
    <property type="molecule type" value="Genomic_DNA"/>
</dbReference>
<feature type="domain" description="RRM" evidence="6">
    <location>
        <begin position="10"/>
        <end position="91"/>
    </location>
</feature>
<feature type="compositionally biased region" description="Low complexity" evidence="5">
    <location>
        <begin position="150"/>
        <end position="166"/>
    </location>
</feature>
<evidence type="ECO:0000313" key="7">
    <source>
        <dbReference type="EMBL" id="GEM10813.1"/>
    </source>
</evidence>
<dbReference type="InterPro" id="IPR012677">
    <property type="entry name" value="Nucleotide-bd_a/b_plait_sf"/>
</dbReference>
<evidence type="ECO:0000256" key="3">
    <source>
        <dbReference type="ARBA" id="ARBA00030780"/>
    </source>
</evidence>
<dbReference type="PROSITE" id="PS50102">
    <property type="entry name" value="RRM"/>
    <property type="match status" value="1"/>
</dbReference>
<dbReference type="InterPro" id="IPR039157">
    <property type="entry name" value="RBM18_RRM"/>
</dbReference>
<feature type="compositionally biased region" description="Polar residues" evidence="5">
    <location>
        <begin position="89"/>
        <end position="99"/>
    </location>
</feature>
<evidence type="ECO:0000256" key="5">
    <source>
        <dbReference type="SAM" id="MobiDB-lite"/>
    </source>
</evidence>
<feature type="region of interest" description="Disordered" evidence="5">
    <location>
        <begin position="88"/>
        <end position="114"/>
    </location>
</feature>
<name>A0A511KKC1_RHOTO</name>
<dbReference type="InterPro" id="IPR035979">
    <property type="entry name" value="RBD_domain_sf"/>
</dbReference>
<dbReference type="AlphaFoldDB" id="A0A511KKC1"/>
<protein>
    <recommendedName>
        <fullName evidence="1">Probable RNA-binding protein 18</fullName>
    </recommendedName>
    <alternativeName>
        <fullName evidence="3">RNA-binding motif protein 18</fullName>
    </alternativeName>
</protein>
<evidence type="ECO:0000256" key="2">
    <source>
        <dbReference type="ARBA" id="ARBA00022884"/>
    </source>
</evidence>
<evidence type="ECO:0000313" key="8">
    <source>
        <dbReference type="Proteomes" id="UP000321518"/>
    </source>
</evidence>
<evidence type="ECO:0000256" key="1">
    <source>
        <dbReference type="ARBA" id="ARBA00021141"/>
    </source>
</evidence>